<evidence type="ECO:0000256" key="1">
    <source>
        <dbReference type="ARBA" id="ARBA00004141"/>
    </source>
</evidence>
<proteinExistence type="inferred from homology"/>
<feature type="transmembrane region" description="Helical" evidence="6">
    <location>
        <begin position="58"/>
        <end position="76"/>
    </location>
</feature>
<comment type="similarity">
    <text evidence="2 6">Belongs to the TVP23 family.</text>
</comment>
<feature type="transmembrane region" description="Helical" evidence="6">
    <location>
        <begin position="119"/>
        <end position="141"/>
    </location>
</feature>
<evidence type="ECO:0000256" key="6">
    <source>
        <dbReference type="RuleBase" id="RU361206"/>
    </source>
</evidence>
<dbReference type="GO" id="GO:0009306">
    <property type="term" value="P:protein secretion"/>
    <property type="evidence" value="ECO:0007669"/>
    <property type="project" value="TreeGrafter"/>
</dbReference>
<keyword evidence="5 6" id="KW-0472">Membrane</keyword>
<feature type="transmembrane region" description="Helical" evidence="6">
    <location>
        <begin position="29"/>
        <end position="52"/>
    </location>
</feature>
<evidence type="ECO:0000256" key="2">
    <source>
        <dbReference type="ARBA" id="ARBA00005467"/>
    </source>
</evidence>
<organism evidence="7 8">
    <name type="scientific">Prymnesium parvum</name>
    <name type="common">Toxic golden alga</name>
    <dbReference type="NCBI Taxonomy" id="97485"/>
    <lineage>
        <taxon>Eukaryota</taxon>
        <taxon>Haptista</taxon>
        <taxon>Haptophyta</taxon>
        <taxon>Prymnesiophyceae</taxon>
        <taxon>Prymnesiales</taxon>
        <taxon>Prymnesiaceae</taxon>
        <taxon>Prymnesium</taxon>
    </lineage>
</organism>
<evidence type="ECO:0000313" key="8">
    <source>
        <dbReference type="Proteomes" id="UP001515480"/>
    </source>
</evidence>
<accession>A0AB34IUE5</accession>
<dbReference type="Proteomes" id="UP001515480">
    <property type="component" value="Unassembled WGS sequence"/>
</dbReference>
<dbReference type="InterPro" id="IPR008564">
    <property type="entry name" value="TVP23-like"/>
</dbReference>
<dbReference type="GO" id="GO:0016192">
    <property type="term" value="P:vesicle-mediated transport"/>
    <property type="evidence" value="ECO:0007669"/>
    <property type="project" value="TreeGrafter"/>
</dbReference>
<gene>
    <name evidence="7" type="ORF">AB1Y20_008780</name>
</gene>
<evidence type="ECO:0000313" key="7">
    <source>
        <dbReference type="EMBL" id="KAL1505018.1"/>
    </source>
</evidence>
<evidence type="ECO:0000256" key="5">
    <source>
        <dbReference type="ARBA" id="ARBA00023136"/>
    </source>
</evidence>
<comment type="subcellular location">
    <subcellularLocation>
        <location evidence="1 6">Membrane</location>
        <topology evidence="1 6">Multi-pass membrane protein</topology>
    </subcellularLocation>
</comment>
<keyword evidence="8" id="KW-1185">Reference proteome</keyword>
<reference evidence="7 8" key="1">
    <citation type="journal article" date="2024" name="Science">
        <title>Giant polyketide synthase enzymes in the biosynthesis of giant marine polyether toxins.</title>
        <authorList>
            <person name="Fallon T.R."/>
            <person name="Shende V.V."/>
            <person name="Wierzbicki I.H."/>
            <person name="Pendleton A.L."/>
            <person name="Watervoot N.F."/>
            <person name="Auber R.P."/>
            <person name="Gonzalez D.J."/>
            <person name="Wisecaver J.H."/>
            <person name="Moore B.S."/>
        </authorList>
    </citation>
    <scope>NUCLEOTIDE SEQUENCE [LARGE SCALE GENOMIC DNA]</scope>
    <source>
        <strain evidence="7 8">12B1</strain>
    </source>
</reference>
<protein>
    <recommendedName>
        <fullName evidence="6">Golgi apparatus membrane protein TVP23 homolog</fullName>
    </recommendedName>
</protein>
<dbReference type="EMBL" id="JBGBPQ010000019">
    <property type="protein sequence ID" value="KAL1505018.1"/>
    <property type="molecule type" value="Genomic_DNA"/>
</dbReference>
<dbReference type="GO" id="GO:0000139">
    <property type="term" value="C:Golgi membrane"/>
    <property type="evidence" value="ECO:0007669"/>
    <property type="project" value="TreeGrafter"/>
</dbReference>
<name>A0AB34IUE5_PRYPA</name>
<dbReference type="PANTHER" id="PTHR13019:SF7">
    <property type="entry name" value="GOLGI APPARATUS MEMBRANE PROTEIN TVP23"/>
    <property type="match status" value="1"/>
</dbReference>
<sequence length="208" mass="23009">MSYMHSMDAQPFAEDQPSRMSQLGNLVRGLNHPVTAFFHLFFKALAILAYVFGGVFNVGFVNLFIVCILLLAFDFWTVKNVSGRLMVGLRWWSEVQEDGSTLWRYEAHEDPQGSSFDYWVFWGGLFAPALIWSLFGIGSILRFSFDWLLLILTALSLSGANIIGYLKCKKDATSQITAGMQSVAARTGMNAAMGSVMQSAAGKAFGFA</sequence>
<evidence type="ECO:0000256" key="3">
    <source>
        <dbReference type="ARBA" id="ARBA00022692"/>
    </source>
</evidence>
<dbReference type="PANTHER" id="PTHR13019">
    <property type="entry name" value="GOLGI APPARATUS MEMBRANE PROTEIN TVP23"/>
    <property type="match status" value="1"/>
</dbReference>
<comment type="caution">
    <text evidence="7">The sequence shown here is derived from an EMBL/GenBank/DDBJ whole genome shotgun (WGS) entry which is preliminary data.</text>
</comment>
<keyword evidence="3 6" id="KW-0812">Transmembrane</keyword>
<dbReference type="AlphaFoldDB" id="A0AB34IUE5"/>
<feature type="transmembrane region" description="Helical" evidence="6">
    <location>
        <begin position="147"/>
        <end position="166"/>
    </location>
</feature>
<evidence type="ECO:0000256" key="4">
    <source>
        <dbReference type="ARBA" id="ARBA00022989"/>
    </source>
</evidence>
<keyword evidence="4 6" id="KW-1133">Transmembrane helix</keyword>
<dbReference type="Pfam" id="PF05832">
    <property type="entry name" value="DUF846"/>
    <property type="match status" value="1"/>
</dbReference>